<evidence type="ECO:0000313" key="2">
    <source>
        <dbReference type="EMBL" id="CCE92861.1"/>
    </source>
</evidence>
<reference evidence="2 3" key="1">
    <citation type="journal article" date="2011" name="Proc. Natl. Acad. Sci. U.S.A.">
        <title>Evolutionary erosion of yeast sex chromosomes by mating-type switching accidents.</title>
        <authorList>
            <person name="Gordon J.L."/>
            <person name="Armisen D."/>
            <person name="Proux-Wera E."/>
            <person name="Oheigeartaigh S.S."/>
            <person name="Byrne K.P."/>
            <person name="Wolfe K.H."/>
        </authorList>
    </citation>
    <scope>NUCLEOTIDE SEQUENCE [LARGE SCALE GENOMIC DNA]</scope>
    <source>
        <strain evidence="3">ATCC 10662 / CBS 1146 / NBRC 0425 / NCYC 2629 / NRRL Y-866</strain>
    </source>
</reference>
<dbReference type="RefSeq" id="XP_003682072.1">
    <property type="nucleotide sequence ID" value="XM_003682024.1"/>
</dbReference>
<protein>
    <submittedName>
        <fullName evidence="2">Uncharacterized protein</fullName>
    </submittedName>
</protein>
<dbReference type="InParanoid" id="G8ZW67"/>
<dbReference type="InterPro" id="IPR018800">
    <property type="entry name" value="PRCC"/>
</dbReference>
<accession>G8ZW67</accession>
<keyword evidence="3" id="KW-1185">Reference proteome</keyword>
<dbReference type="AlphaFoldDB" id="G8ZW67"/>
<dbReference type="KEGG" id="tdl:TDEL_0F00500"/>
<dbReference type="Proteomes" id="UP000005627">
    <property type="component" value="Chromosome 6"/>
</dbReference>
<dbReference type="EMBL" id="HE616747">
    <property type="protein sequence ID" value="CCE92861.1"/>
    <property type="molecule type" value="Genomic_DNA"/>
</dbReference>
<evidence type="ECO:0000256" key="1">
    <source>
        <dbReference type="SAM" id="MobiDB-lite"/>
    </source>
</evidence>
<name>G8ZW67_TORDE</name>
<dbReference type="eggNOG" id="ENOG502SC0T">
    <property type="taxonomic scope" value="Eukaryota"/>
</dbReference>
<dbReference type="OrthoDB" id="2555634at2759"/>
<proteinExistence type="predicted"/>
<dbReference type="GeneID" id="11501163"/>
<sequence>MTSDAQGVFADGHDRLQWDIQESNFRAVKVDPKEMAVTAPKATSVAQAQAVEPVLSTANAPNETFEPATPLADVHDRRNQLTSLVQNARRNEEAIKARNERIKQTKQQARNRYGW</sequence>
<dbReference type="Pfam" id="PF10253">
    <property type="entry name" value="PRCC"/>
    <property type="match status" value="1"/>
</dbReference>
<organism evidence="2 3">
    <name type="scientific">Torulaspora delbrueckii</name>
    <name type="common">Yeast</name>
    <name type="synonym">Candida colliculosa</name>
    <dbReference type="NCBI Taxonomy" id="4950"/>
    <lineage>
        <taxon>Eukaryota</taxon>
        <taxon>Fungi</taxon>
        <taxon>Dikarya</taxon>
        <taxon>Ascomycota</taxon>
        <taxon>Saccharomycotina</taxon>
        <taxon>Saccharomycetes</taxon>
        <taxon>Saccharomycetales</taxon>
        <taxon>Saccharomycetaceae</taxon>
        <taxon>Torulaspora</taxon>
    </lineage>
</organism>
<feature type="compositionally biased region" description="Polar residues" evidence="1">
    <location>
        <begin position="105"/>
        <end position="115"/>
    </location>
</feature>
<dbReference type="HOGENOM" id="CLU_161502_0_0_1"/>
<evidence type="ECO:0000313" key="3">
    <source>
        <dbReference type="Proteomes" id="UP000005627"/>
    </source>
</evidence>
<gene>
    <name evidence="2" type="primary">TDEL0F00500</name>
    <name evidence="2" type="ORF">TDEL_0F00500</name>
</gene>
<feature type="region of interest" description="Disordered" evidence="1">
    <location>
        <begin position="95"/>
        <end position="115"/>
    </location>
</feature>